<name>K5DIQ3_RHOBT</name>
<dbReference type="InterPro" id="IPR036388">
    <property type="entry name" value="WH-like_DNA-bd_sf"/>
</dbReference>
<dbReference type="EMBL" id="AMCW01000063">
    <property type="protein sequence ID" value="EKK02303.1"/>
    <property type="molecule type" value="Genomic_DNA"/>
</dbReference>
<gene>
    <name evidence="3" type="ORF">RBSH_02339</name>
</gene>
<evidence type="ECO:0000259" key="2">
    <source>
        <dbReference type="Pfam" id="PF12802"/>
    </source>
</evidence>
<proteinExistence type="predicted"/>
<evidence type="ECO:0000256" key="1">
    <source>
        <dbReference type="SAM" id="MobiDB-lite"/>
    </source>
</evidence>
<feature type="compositionally biased region" description="Basic and acidic residues" evidence="1">
    <location>
        <begin position="285"/>
        <end position="306"/>
    </location>
</feature>
<dbReference type="SUPFAM" id="SSF46785">
    <property type="entry name" value="Winged helix' DNA-binding domain"/>
    <property type="match status" value="1"/>
</dbReference>
<dbReference type="Pfam" id="PF12802">
    <property type="entry name" value="MarR_2"/>
    <property type="match status" value="1"/>
</dbReference>
<evidence type="ECO:0000313" key="3">
    <source>
        <dbReference type="EMBL" id="EKK02303.1"/>
    </source>
</evidence>
<dbReference type="PATRIC" id="fig|993517.3.peg.2532"/>
<dbReference type="AlphaFoldDB" id="K5DIQ3"/>
<feature type="region of interest" description="Disordered" evidence="1">
    <location>
        <begin position="285"/>
        <end position="372"/>
    </location>
</feature>
<dbReference type="InterPro" id="IPR000835">
    <property type="entry name" value="HTH_MarR-typ"/>
</dbReference>
<feature type="compositionally biased region" description="Polar residues" evidence="1">
    <location>
        <begin position="308"/>
        <end position="317"/>
    </location>
</feature>
<evidence type="ECO:0000313" key="4">
    <source>
        <dbReference type="Proteomes" id="UP000007993"/>
    </source>
</evidence>
<organism evidence="3 4">
    <name type="scientific">Rhodopirellula baltica SH28</name>
    <dbReference type="NCBI Taxonomy" id="993517"/>
    <lineage>
        <taxon>Bacteria</taxon>
        <taxon>Pseudomonadati</taxon>
        <taxon>Planctomycetota</taxon>
        <taxon>Planctomycetia</taxon>
        <taxon>Pirellulales</taxon>
        <taxon>Pirellulaceae</taxon>
        <taxon>Rhodopirellula</taxon>
    </lineage>
</organism>
<comment type="caution">
    <text evidence="3">The sequence shown here is derived from an EMBL/GenBank/DDBJ whole genome shotgun (WGS) entry which is preliminary data.</text>
</comment>
<accession>K5DIQ3</accession>
<dbReference type="RefSeq" id="WP_007332113.1">
    <property type="nucleotide sequence ID" value="NZ_AMCW01000063.1"/>
</dbReference>
<dbReference type="GO" id="GO:0003700">
    <property type="term" value="F:DNA-binding transcription factor activity"/>
    <property type="evidence" value="ECO:0007669"/>
    <property type="project" value="InterPro"/>
</dbReference>
<sequence length="382" mass="42329">MTRQLDLLTDLPRGQQLQALRRIKLDSWKVGKASVSGAIQKSVLRAIDDHDGGRGSWATQETLADELGISRASIGRAIAALIDQDLITKERKNNWSPNTHRINWTALHQLDASTATCDASRPLRDSGRLPHDEFRNASETKIETPSPEWAGVVEMLKRWGCRSAAVAVEAARQRGWSADYVRELFIDIGGDGDAEHWQPGALANVLTGKTPPPFDEHEAAQRAADRIDGPARREADEIRESVRRDGQSRGVAEFIIEGLTFRKLAAVDLDRFATNAEQAAAVRLEELDRERSEKPSQKIDEAEGKPSRSVNARSGSAPSVIDESRNRERGSVSHTGRQRQDATNLSHARTQNRGLFQRIPSGNRGTRAFDRKRAELFDALAD</sequence>
<dbReference type="Proteomes" id="UP000007993">
    <property type="component" value="Unassembled WGS sequence"/>
</dbReference>
<reference evidence="3 4" key="1">
    <citation type="journal article" date="2013" name="Mar. Genomics">
        <title>Expression of sulfatases in Rhodopirellula baltica and the diversity of sulfatases in the genus Rhodopirellula.</title>
        <authorList>
            <person name="Wegner C.E."/>
            <person name="Richter-Heitmann T."/>
            <person name="Klindworth A."/>
            <person name="Klockow C."/>
            <person name="Richter M."/>
            <person name="Achstetter T."/>
            <person name="Glockner F.O."/>
            <person name="Harder J."/>
        </authorList>
    </citation>
    <scope>NUCLEOTIDE SEQUENCE [LARGE SCALE GENOMIC DNA]</scope>
    <source>
        <strain evidence="3 4">SH28</strain>
    </source>
</reference>
<protein>
    <recommendedName>
        <fullName evidence="2">HTH marR-type domain-containing protein</fullName>
    </recommendedName>
</protein>
<feature type="compositionally biased region" description="Polar residues" evidence="1">
    <location>
        <begin position="341"/>
        <end position="354"/>
    </location>
</feature>
<feature type="region of interest" description="Disordered" evidence="1">
    <location>
        <begin position="222"/>
        <end position="244"/>
    </location>
</feature>
<dbReference type="Gene3D" id="1.10.10.10">
    <property type="entry name" value="Winged helix-like DNA-binding domain superfamily/Winged helix DNA-binding domain"/>
    <property type="match status" value="1"/>
</dbReference>
<feature type="domain" description="HTH marR-type" evidence="2">
    <location>
        <begin position="39"/>
        <end position="91"/>
    </location>
</feature>
<dbReference type="InterPro" id="IPR036390">
    <property type="entry name" value="WH_DNA-bd_sf"/>
</dbReference>
<feature type="compositionally biased region" description="Basic and acidic residues" evidence="1">
    <location>
        <begin position="322"/>
        <end position="331"/>
    </location>
</feature>